<feature type="region of interest" description="Disordered" evidence="1">
    <location>
        <begin position="1"/>
        <end position="46"/>
    </location>
</feature>
<proteinExistence type="predicted"/>
<reference evidence="2" key="1">
    <citation type="journal article" date="2021" name="Sci. Rep.">
        <title>Diploid genomic architecture of Nitzschia inconspicua, an elite biomass production diatom.</title>
        <authorList>
            <person name="Oliver A."/>
            <person name="Podell S."/>
            <person name="Pinowska A."/>
            <person name="Traller J.C."/>
            <person name="Smith S.R."/>
            <person name="McClure R."/>
            <person name="Beliaev A."/>
            <person name="Bohutskyi P."/>
            <person name="Hill E.A."/>
            <person name="Rabines A."/>
            <person name="Zheng H."/>
            <person name="Allen L.Z."/>
            <person name="Kuo A."/>
            <person name="Grigoriev I.V."/>
            <person name="Allen A.E."/>
            <person name="Hazlebeck D."/>
            <person name="Allen E.E."/>
        </authorList>
    </citation>
    <scope>NUCLEOTIDE SEQUENCE</scope>
    <source>
        <strain evidence="2">Hildebrandi</strain>
    </source>
</reference>
<comment type="caution">
    <text evidence="2">The sequence shown here is derived from an EMBL/GenBank/DDBJ whole genome shotgun (WGS) entry which is preliminary data.</text>
</comment>
<dbReference type="Proteomes" id="UP000693970">
    <property type="component" value="Unassembled WGS sequence"/>
</dbReference>
<feature type="compositionally biased region" description="Polar residues" evidence="1">
    <location>
        <begin position="34"/>
        <end position="44"/>
    </location>
</feature>
<sequence length="131" mass="14284">MHEQQTQPTRPTDGQNQTTRPTDEQKPPTRPTDKLTSAPQTTSPPVFPSVLAALVLQTTAPQQASPKLYLFPEAAPESLRVAVTINRSAPPDASLASEQSPTITKTLAAITKHHPVMHHTQRPQKLLPLPH</sequence>
<evidence type="ECO:0000313" key="3">
    <source>
        <dbReference type="Proteomes" id="UP000693970"/>
    </source>
</evidence>
<dbReference type="AlphaFoldDB" id="A0A9K3PPP0"/>
<evidence type="ECO:0000313" key="2">
    <source>
        <dbReference type="EMBL" id="KAG7355465.1"/>
    </source>
</evidence>
<accession>A0A9K3PPP0</accession>
<keyword evidence="3" id="KW-1185">Reference proteome</keyword>
<organism evidence="2 3">
    <name type="scientific">Nitzschia inconspicua</name>
    <dbReference type="NCBI Taxonomy" id="303405"/>
    <lineage>
        <taxon>Eukaryota</taxon>
        <taxon>Sar</taxon>
        <taxon>Stramenopiles</taxon>
        <taxon>Ochrophyta</taxon>
        <taxon>Bacillariophyta</taxon>
        <taxon>Bacillariophyceae</taxon>
        <taxon>Bacillariophycidae</taxon>
        <taxon>Bacillariales</taxon>
        <taxon>Bacillariaceae</taxon>
        <taxon>Nitzschia</taxon>
    </lineage>
</organism>
<protein>
    <submittedName>
        <fullName evidence="2">Uncharacterized protein</fullName>
    </submittedName>
</protein>
<gene>
    <name evidence="2" type="ORF">IV203_000151</name>
</gene>
<reference evidence="2" key="2">
    <citation type="submission" date="2021-04" db="EMBL/GenBank/DDBJ databases">
        <authorList>
            <person name="Podell S."/>
        </authorList>
    </citation>
    <scope>NUCLEOTIDE SEQUENCE</scope>
    <source>
        <strain evidence="2">Hildebrandi</strain>
    </source>
</reference>
<feature type="compositionally biased region" description="Basic and acidic residues" evidence="1">
    <location>
        <begin position="21"/>
        <end position="33"/>
    </location>
</feature>
<evidence type="ECO:0000256" key="1">
    <source>
        <dbReference type="SAM" id="MobiDB-lite"/>
    </source>
</evidence>
<dbReference type="EMBL" id="JAGRRH010000015">
    <property type="protein sequence ID" value="KAG7355465.1"/>
    <property type="molecule type" value="Genomic_DNA"/>
</dbReference>
<feature type="compositionally biased region" description="Polar residues" evidence="1">
    <location>
        <begin position="1"/>
        <end position="20"/>
    </location>
</feature>
<name>A0A9K3PPP0_9STRA</name>